<proteinExistence type="predicted"/>
<sequence>MSKSLNYVALGDSLTVGSGAGLSRGFVKRYASLSERTLNNRILVAIFAKNGMRSKELVALIKTDTYVRKKIANANMITITIGGMDLLDTNRLIHKSSNFQLFQGTIDNVYHNLKIILAEIQSLKTKYVSPYFIRIIGVYNPYPNLHYSNYWVNQFNNKVRSLCNNKLVHFVDISPIFRYRPELLSIDRLHPNRTGYRYIADQVAAAGYYPFT</sequence>
<evidence type="ECO:0000313" key="3">
    <source>
        <dbReference type="Proteomes" id="UP001084197"/>
    </source>
</evidence>
<accession>A0A9J6REH8</accession>
<comment type="caution">
    <text evidence="2">The sequence shown here is derived from an EMBL/GenBank/DDBJ whole genome shotgun (WGS) entry which is preliminary data.</text>
</comment>
<evidence type="ECO:0000313" key="2">
    <source>
        <dbReference type="EMBL" id="MCZ0704154.1"/>
    </source>
</evidence>
<dbReference type="EMBL" id="JAPRAT010000028">
    <property type="protein sequence ID" value="MCZ0704154.1"/>
    <property type="molecule type" value="Genomic_DNA"/>
</dbReference>
<evidence type="ECO:0000259" key="1">
    <source>
        <dbReference type="Pfam" id="PF13472"/>
    </source>
</evidence>
<feature type="domain" description="SGNH hydrolase-type esterase" evidence="1">
    <location>
        <begin position="9"/>
        <end position="197"/>
    </location>
</feature>
<protein>
    <submittedName>
        <fullName evidence="2">GDSL-type esterase/lipase family protein</fullName>
    </submittedName>
</protein>
<dbReference type="SUPFAM" id="SSF52266">
    <property type="entry name" value="SGNH hydrolase"/>
    <property type="match status" value="1"/>
</dbReference>
<keyword evidence="3" id="KW-1185">Reference proteome</keyword>
<organism evidence="2 3">
    <name type="scientific">Natronobacillus azotifigens</name>
    <dbReference type="NCBI Taxonomy" id="472978"/>
    <lineage>
        <taxon>Bacteria</taxon>
        <taxon>Bacillati</taxon>
        <taxon>Bacillota</taxon>
        <taxon>Bacilli</taxon>
        <taxon>Bacillales</taxon>
        <taxon>Bacillaceae</taxon>
        <taxon>Natronobacillus</taxon>
    </lineage>
</organism>
<dbReference type="Pfam" id="PF13472">
    <property type="entry name" value="Lipase_GDSL_2"/>
    <property type="match status" value="1"/>
</dbReference>
<dbReference type="AlphaFoldDB" id="A0A9J6REH8"/>
<dbReference type="InterPro" id="IPR013830">
    <property type="entry name" value="SGNH_hydro"/>
</dbReference>
<dbReference type="Gene3D" id="3.40.50.1110">
    <property type="entry name" value="SGNH hydrolase"/>
    <property type="match status" value="1"/>
</dbReference>
<dbReference type="RefSeq" id="WP_268780922.1">
    <property type="nucleotide sequence ID" value="NZ_JAPRAT010000028.1"/>
</dbReference>
<gene>
    <name evidence="2" type="ORF">OWO01_13140</name>
</gene>
<dbReference type="Proteomes" id="UP001084197">
    <property type="component" value="Unassembled WGS sequence"/>
</dbReference>
<reference evidence="2" key="1">
    <citation type="submission" date="2022-11" db="EMBL/GenBank/DDBJ databases">
        <title>WGS of Natronobacillus azotifigens 24KS-1, an anaerobic diazotrophic haloalkaliphile from soda-rich habitats.</title>
        <authorList>
            <person name="Sorokin D.Y."/>
            <person name="Merkel A.Y."/>
        </authorList>
    </citation>
    <scope>NUCLEOTIDE SEQUENCE</scope>
    <source>
        <strain evidence="2">24KS-1</strain>
    </source>
</reference>
<name>A0A9J6REH8_9BACI</name>
<dbReference type="InterPro" id="IPR036514">
    <property type="entry name" value="SGNH_hydro_sf"/>
</dbReference>